<protein>
    <recommendedName>
        <fullName evidence="3 6">Altered inheritance of mitochondria protein 24, mitochondrial</fullName>
    </recommendedName>
</protein>
<dbReference type="PhylomeDB" id="A0A060T7Z7"/>
<name>A0A060T7Z7_BLAAD</name>
<dbReference type="EMBL" id="HG937694">
    <property type="protein sequence ID" value="CDP37078.1"/>
    <property type="molecule type" value="Genomic_DNA"/>
</dbReference>
<keyword evidence="4" id="KW-0809">Transit peptide</keyword>
<gene>
    <name evidence="7" type="ORF">GNLVRS02_ARAD1D03212g</name>
</gene>
<reference evidence="7" key="2">
    <citation type="submission" date="2014-06" db="EMBL/GenBank/DDBJ databases">
        <title>The complete genome of Blastobotrys (Arxula) adeninivorans LS3 - a yeast of biotechnological interest.</title>
        <authorList>
            <person name="Kunze G."/>
            <person name="Gaillardin C."/>
            <person name="Czernicka M."/>
            <person name="Durrens P."/>
            <person name="Martin T."/>
            <person name="Boer E."/>
            <person name="Gabaldon T."/>
            <person name="Cruz J."/>
            <person name="Talla E."/>
            <person name="Marck C."/>
            <person name="Goffeau A."/>
            <person name="Barbe V."/>
            <person name="Baret P."/>
            <person name="Baronian K."/>
            <person name="Beier S."/>
            <person name="Bleykasten C."/>
            <person name="Bode R."/>
            <person name="Casaregola S."/>
            <person name="Despons L."/>
            <person name="Fairhead C."/>
            <person name="Giersberg M."/>
            <person name="Gierski P."/>
            <person name="Hahnel U."/>
            <person name="Hartmann A."/>
            <person name="Jankowska D."/>
            <person name="Jubin C."/>
            <person name="Jung P."/>
            <person name="Lafontaine I."/>
            <person name="Leh-Louis V."/>
            <person name="Lemaire M."/>
            <person name="Marcet-Houben M."/>
            <person name="Mascher M."/>
            <person name="Morel G."/>
            <person name="Richard G.-F."/>
            <person name="Riechen J."/>
            <person name="Sacerdot C."/>
            <person name="Sarkar A."/>
            <person name="Savel G."/>
            <person name="Schacherer J."/>
            <person name="Sherman D."/>
            <person name="Straub M.-L."/>
            <person name="Stein N."/>
            <person name="Thierry A."/>
            <person name="Trautwein-Schult A."/>
            <person name="Westhof E."/>
            <person name="Worch S."/>
            <person name="Dujon B."/>
            <person name="Souciet J.-L."/>
            <person name="Wincker P."/>
            <person name="Scholz U."/>
            <person name="Neuveglise N."/>
        </authorList>
    </citation>
    <scope>NUCLEOTIDE SEQUENCE</scope>
    <source>
        <strain evidence="7">LS3</strain>
    </source>
</reference>
<evidence type="ECO:0000313" key="7">
    <source>
        <dbReference type="EMBL" id="CDP37078.1"/>
    </source>
</evidence>
<dbReference type="SUPFAM" id="SSF51219">
    <property type="entry name" value="TRAP-like"/>
    <property type="match status" value="1"/>
</dbReference>
<evidence type="ECO:0000256" key="1">
    <source>
        <dbReference type="ARBA" id="ARBA00004173"/>
    </source>
</evidence>
<dbReference type="GO" id="GO:0007007">
    <property type="term" value="P:inner mitochondrial membrane organization"/>
    <property type="evidence" value="ECO:0007669"/>
    <property type="project" value="TreeGrafter"/>
</dbReference>
<dbReference type="InterPro" id="IPR002838">
    <property type="entry name" value="AIM24"/>
</dbReference>
<evidence type="ECO:0000256" key="2">
    <source>
        <dbReference type="ARBA" id="ARBA00009322"/>
    </source>
</evidence>
<dbReference type="InterPro" id="IPR036983">
    <property type="entry name" value="AIM24_sf"/>
</dbReference>
<comment type="subcellular location">
    <subcellularLocation>
        <location evidence="1 6">Mitochondrion</location>
    </subcellularLocation>
</comment>
<evidence type="ECO:0000256" key="5">
    <source>
        <dbReference type="ARBA" id="ARBA00023128"/>
    </source>
</evidence>
<dbReference type="PANTHER" id="PTHR36959:SF2">
    <property type="entry name" value="ALTERED INHERITANCE OF MITOCHONDRIA PROTEIN 24, MITOCHONDRIAL"/>
    <property type="match status" value="1"/>
</dbReference>
<evidence type="ECO:0000256" key="4">
    <source>
        <dbReference type="ARBA" id="ARBA00022946"/>
    </source>
</evidence>
<dbReference type="AlphaFoldDB" id="A0A060T7Z7"/>
<keyword evidence="5 6" id="KW-0496">Mitochondrion</keyword>
<evidence type="ECO:0000256" key="6">
    <source>
        <dbReference type="RuleBase" id="RU363045"/>
    </source>
</evidence>
<dbReference type="Pfam" id="PF01987">
    <property type="entry name" value="AIM24"/>
    <property type="match status" value="1"/>
</dbReference>
<evidence type="ECO:0000256" key="3">
    <source>
        <dbReference type="ARBA" id="ARBA00013287"/>
    </source>
</evidence>
<comment type="similarity">
    <text evidence="2 6">Belongs to the AIM24 family.</text>
</comment>
<dbReference type="Gene3D" id="3.60.160.10">
    <property type="entry name" value="Mitochondrial biogenesis AIM24"/>
    <property type="match status" value="1"/>
</dbReference>
<dbReference type="InterPro" id="IPR016031">
    <property type="entry name" value="Trp_RNA-bd_attenuator-like_dom"/>
</dbReference>
<reference evidence="7" key="1">
    <citation type="submission" date="2014-02" db="EMBL/GenBank/DDBJ databases">
        <authorList>
            <person name="Genoscope - CEA"/>
        </authorList>
    </citation>
    <scope>NUCLEOTIDE SEQUENCE</scope>
    <source>
        <strain evidence="7">LS3</strain>
    </source>
</reference>
<sequence length="316" mass="34794">MYGLSISHFLCRTMSRLVRGLRAFHCSSVVRSEPVDIRQQVQKVSRLSGSGPFADVPKFEIVGTPPSVVHLSLPSSASVFTRRGTIIAANGSAEDLTSKLQFESVSSLAKKLPVLYQKVSSTSPLSILVGCKPTDGFHSPYYSVVPVTSGYNWVVTQRKALLGWTGADTVVNTVSNFKLWGNIELKGSNGQAVLVGEGSLYQIEVPQDKSVLVNPSNVIAYTVTADQSDRRSFVRMPHTNLSALDLPLLRNYELPPSIKKVTEWISAWATRLFWRDDIALRVSGPRTILVQTHATPINKVFDKQELRHLTTDQPSS</sequence>
<proteinExistence type="inferred from homology"/>
<dbReference type="GO" id="GO:0005743">
    <property type="term" value="C:mitochondrial inner membrane"/>
    <property type="evidence" value="ECO:0007669"/>
    <property type="project" value="TreeGrafter"/>
</dbReference>
<organism evidence="7">
    <name type="scientific">Blastobotrys adeninivorans</name>
    <name type="common">Yeast</name>
    <name type="synonym">Arxula adeninivorans</name>
    <dbReference type="NCBI Taxonomy" id="409370"/>
    <lineage>
        <taxon>Eukaryota</taxon>
        <taxon>Fungi</taxon>
        <taxon>Dikarya</taxon>
        <taxon>Ascomycota</taxon>
        <taxon>Saccharomycotina</taxon>
        <taxon>Dipodascomycetes</taxon>
        <taxon>Dipodascales</taxon>
        <taxon>Trichomonascaceae</taxon>
        <taxon>Blastobotrys</taxon>
    </lineage>
</organism>
<dbReference type="PANTHER" id="PTHR36959">
    <property type="entry name" value="ALTERED INHERITANCE OF MITOCHONDRIA PROTEIN 24, MITOCHONDRIAL"/>
    <property type="match status" value="1"/>
</dbReference>
<accession>A0A060T7Z7</accession>